<protein>
    <submittedName>
        <fullName evidence="1">Uncharacterized protein</fullName>
    </submittedName>
</protein>
<sequence length="158" mass="17947">MKQICVFILVLMLTSCEYFNVKKTSSEAILNEELQTFNWNDVDVYPTFSVCDSNETKNEKTACFTQVLTTHILGYLQNKSIVVTHDVTDTISLKFQVSETGMLSLLNIEADSLIIKEIPHVKELIYCSLDSLPKVFPAIKRGQQVKTEFELPIIIHAN</sequence>
<dbReference type="RefSeq" id="WP_346240845.1">
    <property type="nucleotide sequence ID" value="NZ_JAZHYP010000002.1"/>
</dbReference>
<accession>A0ABV0A845</accession>
<dbReference type="PROSITE" id="PS51257">
    <property type="entry name" value="PROKAR_LIPOPROTEIN"/>
    <property type="match status" value="1"/>
</dbReference>
<comment type="caution">
    <text evidence="1">The sequence shown here is derived from an EMBL/GenBank/DDBJ whole genome shotgun (WGS) entry which is preliminary data.</text>
</comment>
<name>A0ABV0A845_9FLAO</name>
<evidence type="ECO:0000313" key="2">
    <source>
        <dbReference type="Proteomes" id="UP001416393"/>
    </source>
</evidence>
<keyword evidence="2" id="KW-1185">Reference proteome</keyword>
<evidence type="ECO:0000313" key="1">
    <source>
        <dbReference type="EMBL" id="MEN3323272.1"/>
    </source>
</evidence>
<gene>
    <name evidence="1" type="ORF">VP395_06005</name>
</gene>
<organism evidence="1 2">
    <name type="scientific">Mariniflexile soesokkakense</name>
    <dbReference type="NCBI Taxonomy" id="1343160"/>
    <lineage>
        <taxon>Bacteria</taxon>
        <taxon>Pseudomonadati</taxon>
        <taxon>Bacteroidota</taxon>
        <taxon>Flavobacteriia</taxon>
        <taxon>Flavobacteriales</taxon>
        <taxon>Flavobacteriaceae</taxon>
        <taxon>Mariniflexile</taxon>
    </lineage>
</organism>
<proteinExistence type="predicted"/>
<dbReference type="Proteomes" id="UP001416393">
    <property type="component" value="Unassembled WGS sequence"/>
</dbReference>
<reference evidence="1 2" key="1">
    <citation type="submission" date="2024-01" db="EMBL/GenBank/DDBJ databases">
        <title>Mariniflexile litorale sp. nov., isolated from the shallow sediments of the Sea of Japan.</title>
        <authorList>
            <person name="Romanenko L."/>
            <person name="Bystritskaya E."/>
            <person name="Isaeva M."/>
        </authorList>
    </citation>
    <scope>NUCLEOTIDE SEQUENCE [LARGE SCALE GENOMIC DNA]</scope>
    <source>
        <strain evidence="1 2">KCTC 32427</strain>
    </source>
</reference>
<dbReference type="EMBL" id="JAZHYP010000002">
    <property type="protein sequence ID" value="MEN3323272.1"/>
    <property type="molecule type" value="Genomic_DNA"/>
</dbReference>